<evidence type="ECO:0000313" key="2">
    <source>
        <dbReference type="Proteomes" id="UP000276133"/>
    </source>
</evidence>
<reference evidence="1 2" key="1">
    <citation type="journal article" date="2018" name="Sci. Rep.">
        <title>Genomic signatures of local adaptation to the degree of environmental predictability in rotifers.</title>
        <authorList>
            <person name="Franch-Gras L."/>
            <person name="Hahn C."/>
            <person name="Garcia-Roger E.M."/>
            <person name="Carmona M.J."/>
            <person name="Serra M."/>
            <person name="Gomez A."/>
        </authorList>
    </citation>
    <scope>NUCLEOTIDE SEQUENCE [LARGE SCALE GENOMIC DNA]</scope>
    <source>
        <strain evidence="1">HYR1</strain>
    </source>
</reference>
<organism evidence="1 2">
    <name type="scientific">Brachionus plicatilis</name>
    <name type="common">Marine rotifer</name>
    <name type="synonym">Brachionus muelleri</name>
    <dbReference type="NCBI Taxonomy" id="10195"/>
    <lineage>
        <taxon>Eukaryota</taxon>
        <taxon>Metazoa</taxon>
        <taxon>Spiralia</taxon>
        <taxon>Gnathifera</taxon>
        <taxon>Rotifera</taxon>
        <taxon>Eurotatoria</taxon>
        <taxon>Monogononta</taxon>
        <taxon>Pseudotrocha</taxon>
        <taxon>Ploima</taxon>
        <taxon>Brachionidae</taxon>
        <taxon>Brachionus</taxon>
    </lineage>
</organism>
<sequence>MASRKNLLINEKKYNITKLFKSPKKKNKKNIRINLSHYSIVTWPNRRTNFQIMMRKFEI</sequence>
<keyword evidence="2" id="KW-1185">Reference proteome</keyword>
<gene>
    <name evidence="1" type="ORF">BpHYR1_054080</name>
</gene>
<proteinExistence type="predicted"/>
<accession>A0A3M7PP52</accession>
<dbReference type="AlphaFoldDB" id="A0A3M7PP52"/>
<name>A0A3M7PP52_BRAPC</name>
<comment type="caution">
    <text evidence="1">The sequence shown here is derived from an EMBL/GenBank/DDBJ whole genome shotgun (WGS) entry which is preliminary data.</text>
</comment>
<protein>
    <submittedName>
        <fullName evidence="1">Uncharacterized protein</fullName>
    </submittedName>
</protein>
<dbReference type="EMBL" id="REGN01009711">
    <property type="protein sequence ID" value="RNA00535.1"/>
    <property type="molecule type" value="Genomic_DNA"/>
</dbReference>
<dbReference type="Proteomes" id="UP000276133">
    <property type="component" value="Unassembled WGS sequence"/>
</dbReference>
<evidence type="ECO:0000313" key="1">
    <source>
        <dbReference type="EMBL" id="RNA00535.1"/>
    </source>
</evidence>